<dbReference type="GO" id="GO:0006099">
    <property type="term" value="P:tricarboxylic acid cycle"/>
    <property type="evidence" value="ECO:0007669"/>
    <property type="project" value="TreeGrafter"/>
</dbReference>
<comment type="similarity">
    <text evidence="2 12">Belongs to the CybS family.</text>
</comment>
<evidence type="ECO:0000256" key="9">
    <source>
        <dbReference type="ARBA" id="ARBA00023136"/>
    </source>
</evidence>
<keyword evidence="11" id="KW-0408">Iron</keyword>
<dbReference type="InterPro" id="IPR007992">
    <property type="entry name" value="CybS"/>
</dbReference>
<reference evidence="13 14" key="1">
    <citation type="journal article" date="2016" name="Sci. Rep.">
        <title>Peltaster fructicola genome reveals evolution from an invasive phytopathogen to an ectophytic parasite.</title>
        <authorList>
            <person name="Xu C."/>
            <person name="Chen H."/>
            <person name="Gleason M.L."/>
            <person name="Xu J.R."/>
            <person name="Liu H."/>
            <person name="Zhang R."/>
            <person name="Sun G."/>
        </authorList>
    </citation>
    <scope>NUCLEOTIDE SEQUENCE [LARGE SCALE GENOMIC DNA]</scope>
    <source>
        <strain evidence="13 14">LNHT1506</strain>
    </source>
</reference>
<evidence type="ECO:0000256" key="7">
    <source>
        <dbReference type="ARBA" id="ARBA00022989"/>
    </source>
</evidence>
<dbReference type="AlphaFoldDB" id="A0A6H0XSW3"/>
<evidence type="ECO:0000256" key="11">
    <source>
        <dbReference type="PIRSR" id="PIRSR607992-2"/>
    </source>
</evidence>
<dbReference type="EMBL" id="CP051140">
    <property type="protein sequence ID" value="QIW97549.1"/>
    <property type="molecule type" value="Genomic_DNA"/>
</dbReference>
<keyword evidence="6 12" id="KW-0809">Transit peptide</keyword>
<feature type="binding site" evidence="10">
    <location>
        <position position="134"/>
    </location>
    <ligand>
        <name>a ubiquinone</name>
        <dbReference type="ChEBI" id="CHEBI:16389"/>
        <note>ligand shared with IP/SDHB</note>
    </ligand>
</feature>
<keyword evidence="3" id="KW-0813">Transport</keyword>
<evidence type="ECO:0000256" key="4">
    <source>
        <dbReference type="ARBA" id="ARBA00022692"/>
    </source>
</evidence>
<sequence>MASALRPTLLRSAMALPARRGASSIIPALRAQSVSRPSLALQKAAFQTSAMRALLPPLPQTVKGTLNDAAPVPHAEPTHGSYHWTFERGLSLALVPATLIPFAAGVGNPYLDSALIGGIILHSYIGFTSCITDYFPTWRVPMTRKIFEYLNILAVFVVGYGFYEFETNDVGLTEAVKKIWTA</sequence>
<evidence type="ECO:0000256" key="2">
    <source>
        <dbReference type="ARBA" id="ARBA00007294"/>
    </source>
</evidence>
<evidence type="ECO:0000256" key="3">
    <source>
        <dbReference type="ARBA" id="ARBA00022448"/>
    </source>
</evidence>
<dbReference type="PANTHER" id="PTHR13337">
    <property type="entry name" value="SUCCINATE DEHYDROGENASE"/>
    <property type="match status" value="1"/>
</dbReference>
<keyword evidence="14" id="KW-1185">Reference proteome</keyword>
<dbReference type="Pfam" id="PF05328">
    <property type="entry name" value="CybS"/>
    <property type="match status" value="1"/>
</dbReference>
<protein>
    <recommendedName>
        <fullName evidence="12">Succinate dehydrogenase [ubiquinone] cytochrome b small subunit</fullName>
    </recommendedName>
</protein>
<evidence type="ECO:0000313" key="13">
    <source>
        <dbReference type="EMBL" id="QIW97549.1"/>
    </source>
</evidence>
<keyword evidence="11" id="KW-0479">Metal-binding</keyword>
<evidence type="ECO:0000313" key="14">
    <source>
        <dbReference type="Proteomes" id="UP000503462"/>
    </source>
</evidence>
<keyword evidence="4" id="KW-0812">Transmembrane</keyword>
<name>A0A6H0XSW3_9PEZI</name>
<feature type="binding site" description="axial binding residue" evidence="11">
    <location>
        <position position="122"/>
    </location>
    <ligand>
        <name>heme b</name>
        <dbReference type="ChEBI" id="CHEBI:60344"/>
        <note>ligand shared with SDHC</note>
    </ligand>
    <ligandPart>
        <name>Fe</name>
        <dbReference type="ChEBI" id="CHEBI:18248"/>
    </ligandPart>
</feature>
<keyword evidence="7" id="KW-1133">Transmembrane helix</keyword>
<evidence type="ECO:0000256" key="10">
    <source>
        <dbReference type="PIRSR" id="PIRSR607992-1"/>
    </source>
</evidence>
<organism evidence="13 14">
    <name type="scientific">Peltaster fructicola</name>
    <dbReference type="NCBI Taxonomy" id="286661"/>
    <lineage>
        <taxon>Eukaryota</taxon>
        <taxon>Fungi</taxon>
        <taxon>Dikarya</taxon>
        <taxon>Ascomycota</taxon>
        <taxon>Pezizomycotina</taxon>
        <taxon>Dothideomycetes</taxon>
        <taxon>Dothideomycetes incertae sedis</taxon>
        <taxon>Peltaster</taxon>
    </lineage>
</organism>
<dbReference type="GO" id="GO:0020037">
    <property type="term" value="F:heme binding"/>
    <property type="evidence" value="ECO:0007669"/>
    <property type="project" value="TreeGrafter"/>
</dbReference>
<keyword evidence="8 12" id="KW-0496">Mitochondrion</keyword>
<dbReference type="GO" id="GO:0006121">
    <property type="term" value="P:mitochondrial electron transport, succinate to ubiquinone"/>
    <property type="evidence" value="ECO:0007669"/>
    <property type="project" value="TreeGrafter"/>
</dbReference>
<dbReference type="GO" id="GO:0005743">
    <property type="term" value="C:mitochondrial inner membrane"/>
    <property type="evidence" value="ECO:0007669"/>
    <property type="project" value="UniProtKB-SubCell"/>
</dbReference>
<evidence type="ECO:0000256" key="12">
    <source>
        <dbReference type="RuleBase" id="RU364031"/>
    </source>
</evidence>
<keyword evidence="5 12" id="KW-0999">Mitochondrion inner membrane</keyword>
<evidence type="ECO:0000256" key="6">
    <source>
        <dbReference type="ARBA" id="ARBA00022946"/>
    </source>
</evidence>
<proteinExistence type="inferred from homology"/>
<dbReference type="Proteomes" id="UP000503462">
    <property type="component" value="Chromosome 2"/>
</dbReference>
<dbReference type="GO" id="GO:0046872">
    <property type="term" value="F:metal ion binding"/>
    <property type="evidence" value="ECO:0007669"/>
    <property type="project" value="UniProtKB-KW"/>
</dbReference>
<dbReference type="Gene3D" id="1.20.1300.10">
    <property type="entry name" value="Fumarate reductase/succinate dehydrogenase, transmembrane subunit"/>
    <property type="match status" value="1"/>
</dbReference>
<dbReference type="OrthoDB" id="18577at2759"/>
<dbReference type="CDD" id="cd03496">
    <property type="entry name" value="SQR_TypeC_CybS"/>
    <property type="match status" value="1"/>
</dbReference>
<gene>
    <name evidence="13" type="ORF">AMS68_003067</name>
</gene>
<dbReference type="InterPro" id="IPR034804">
    <property type="entry name" value="SQR/QFR_C/D"/>
</dbReference>
<evidence type="ECO:0000256" key="8">
    <source>
        <dbReference type="ARBA" id="ARBA00023128"/>
    </source>
</evidence>
<dbReference type="GO" id="GO:0048039">
    <property type="term" value="F:ubiquinone binding"/>
    <property type="evidence" value="ECO:0007669"/>
    <property type="project" value="TreeGrafter"/>
</dbReference>
<evidence type="ECO:0000256" key="1">
    <source>
        <dbReference type="ARBA" id="ARBA00004448"/>
    </source>
</evidence>
<dbReference type="PANTHER" id="PTHR13337:SF2">
    <property type="entry name" value="SUCCINATE DEHYDROGENASE [UBIQUINONE] CYTOCHROME B SMALL SUBUNIT, MITOCHONDRIAL"/>
    <property type="match status" value="1"/>
</dbReference>
<evidence type="ECO:0000256" key="5">
    <source>
        <dbReference type="ARBA" id="ARBA00022792"/>
    </source>
</evidence>
<comment type="subcellular location">
    <subcellularLocation>
        <location evidence="1 12">Mitochondrion inner membrane</location>
        <topology evidence="1 12">Multi-pass membrane protein</topology>
    </subcellularLocation>
</comment>
<keyword evidence="9 12" id="KW-0472">Membrane</keyword>
<accession>A0A6H0XSW3</accession>